<keyword evidence="2" id="KW-1133">Transmembrane helix</keyword>
<name>A0A5C8HS42_9MICO</name>
<evidence type="ECO:0000256" key="2">
    <source>
        <dbReference type="SAM" id="Phobius"/>
    </source>
</evidence>
<protein>
    <submittedName>
        <fullName evidence="3">Uncharacterized protein</fullName>
    </submittedName>
</protein>
<dbReference type="RefSeq" id="WP_147824631.1">
    <property type="nucleotide sequence ID" value="NZ_BAAARG010000001.1"/>
</dbReference>
<organism evidence="3 4">
    <name type="scientific">Microbacterium mitrae</name>
    <dbReference type="NCBI Taxonomy" id="664640"/>
    <lineage>
        <taxon>Bacteria</taxon>
        <taxon>Bacillati</taxon>
        <taxon>Actinomycetota</taxon>
        <taxon>Actinomycetes</taxon>
        <taxon>Micrococcales</taxon>
        <taxon>Microbacteriaceae</taxon>
        <taxon>Microbacterium</taxon>
    </lineage>
</organism>
<keyword evidence="2" id="KW-0472">Membrane</keyword>
<accession>A0A5C8HS42</accession>
<comment type="caution">
    <text evidence="3">The sequence shown here is derived from an EMBL/GenBank/DDBJ whole genome shotgun (WGS) entry which is preliminary data.</text>
</comment>
<gene>
    <name evidence="3" type="ORF">FVP60_02205</name>
</gene>
<keyword evidence="2" id="KW-0812">Transmembrane</keyword>
<dbReference type="EMBL" id="VRSW01000001">
    <property type="protein sequence ID" value="TXK05821.1"/>
    <property type="molecule type" value="Genomic_DNA"/>
</dbReference>
<feature type="compositionally biased region" description="Pro residues" evidence="1">
    <location>
        <begin position="57"/>
        <end position="67"/>
    </location>
</feature>
<feature type="region of interest" description="Disordered" evidence="1">
    <location>
        <begin position="119"/>
        <end position="139"/>
    </location>
</feature>
<feature type="compositionally biased region" description="Basic residues" evidence="1">
    <location>
        <begin position="129"/>
        <end position="139"/>
    </location>
</feature>
<reference evidence="3 4" key="1">
    <citation type="submission" date="2019-08" db="EMBL/GenBank/DDBJ databases">
        <authorList>
            <person name="Dong K."/>
        </authorList>
    </citation>
    <scope>NUCLEOTIDE SEQUENCE [LARGE SCALE GENOMIC DNA]</scope>
    <source>
        <strain evidence="3 4">M4-8</strain>
    </source>
</reference>
<sequence>MSDLSALTPDEQAELSDLTRRLFAPGAVNDEVAQQRYAELEMLRRERADHEIASRPSPLPDISPPEPTDVTRTEVPPSGATESQYDAIPRLGELMASSAAGDAPSTGSVAQPAGGAAIVESTSDAPRGSGRRTSRHGQRTRVVSVAVGLGIAAAGALIVSALTSPATPQPVAAGQLKPITLDELPEMGSNNEAAIAGRLRVAGGDLSQYTGFADVNIVVVESAFDDGCVYLHAVENPSPDGGRMYCRSTAGPYVVDLMEELLHDVPLPRRLEEATFYRIVINNGEVAVWADPPATWGEC</sequence>
<evidence type="ECO:0000256" key="1">
    <source>
        <dbReference type="SAM" id="MobiDB-lite"/>
    </source>
</evidence>
<feature type="region of interest" description="Disordered" evidence="1">
    <location>
        <begin position="48"/>
        <end position="83"/>
    </location>
</feature>
<dbReference type="Proteomes" id="UP000321196">
    <property type="component" value="Unassembled WGS sequence"/>
</dbReference>
<evidence type="ECO:0000313" key="3">
    <source>
        <dbReference type="EMBL" id="TXK05821.1"/>
    </source>
</evidence>
<keyword evidence="4" id="KW-1185">Reference proteome</keyword>
<proteinExistence type="predicted"/>
<feature type="transmembrane region" description="Helical" evidence="2">
    <location>
        <begin position="142"/>
        <end position="162"/>
    </location>
</feature>
<evidence type="ECO:0000313" key="4">
    <source>
        <dbReference type="Proteomes" id="UP000321196"/>
    </source>
</evidence>
<dbReference type="AlphaFoldDB" id="A0A5C8HS42"/>